<gene>
    <name evidence="2" type="ORF">SV7mr_28000</name>
</gene>
<dbReference type="RefSeq" id="WP_145272740.1">
    <property type="nucleotide sequence ID" value="NZ_CP036272.1"/>
</dbReference>
<dbReference type="Proteomes" id="UP000315003">
    <property type="component" value="Chromosome"/>
</dbReference>
<keyword evidence="1" id="KW-0472">Membrane</keyword>
<accession>A0A517SVY4</accession>
<organism evidence="2 3">
    <name type="scientific">Stieleria bergensis</name>
    <dbReference type="NCBI Taxonomy" id="2528025"/>
    <lineage>
        <taxon>Bacteria</taxon>
        <taxon>Pseudomonadati</taxon>
        <taxon>Planctomycetota</taxon>
        <taxon>Planctomycetia</taxon>
        <taxon>Pirellulales</taxon>
        <taxon>Pirellulaceae</taxon>
        <taxon>Stieleria</taxon>
    </lineage>
</organism>
<dbReference type="OrthoDB" id="275750at2"/>
<name>A0A517SVY4_9BACT</name>
<evidence type="ECO:0000313" key="3">
    <source>
        <dbReference type="Proteomes" id="UP000315003"/>
    </source>
</evidence>
<evidence type="ECO:0000313" key="2">
    <source>
        <dbReference type="EMBL" id="QDT60280.1"/>
    </source>
</evidence>
<dbReference type="EMBL" id="CP036272">
    <property type="protein sequence ID" value="QDT60280.1"/>
    <property type="molecule type" value="Genomic_DNA"/>
</dbReference>
<feature type="transmembrane region" description="Helical" evidence="1">
    <location>
        <begin position="33"/>
        <end position="52"/>
    </location>
</feature>
<evidence type="ECO:0000256" key="1">
    <source>
        <dbReference type="SAM" id="Phobius"/>
    </source>
</evidence>
<protein>
    <submittedName>
        <fullName evidence="2">Uncharacterized protein</fullName>
    </submittedName>
</protein>
<reference evidence="2 3" key="1">
    <citation type="submission" date="2019-02" db="EMBL/GenBank/DDBJ databases">
        <title>Deep-cultivation of Planctomycetes and their phenomic and genomic characterization uncovers novel biology.</title>
        <authorList>
            <person name="Wiegand S."/>
            <person name="Jogler M."/>
            <person name="Boedeker C."/>
            <person name="Pinto D."/>
            <person name="Vollmers J."/>
            <person name="Rivas-Marin E."/>
            <person name="Kohn T."/>
            <person name="Peeters S.H."/>
            <person name="Heuer A."/>
            <person name="Rast P."/>
            <person name="Oberbeckmann S."/>
            <person name="Bunk B."/>
            <person name="Jeske O."/>
            <person name="Meyerdierks A."/>
            <person name="Storesund J.E."/>
            <person name="Kallscheuer N."/>
            <person name="Luecker S."/>
            <person name="Lage O.M."/>
            <person name="Pohl T."/>
            <person name="Merkel B.J."/>
            <person name="Hornburger P."/>
            <person name="Mueller R.-W."/>
            <person name="Bruemmer F."/>
            <person name="Labrenz M."/>
            <person name="Spormann A.M."/>
            <person name="Op den Camp H."/>
            <person name="Overmann J."/>
            <person name="Amann R."/>
            <person name="Jetten M.S.M."/>
            <person name="Mascher T."/>
            <person name="Medema M.H."/>
            <person name="Devos D.P."/>
            <person name="Kaster A.-K."/>
            <person name="Ovreas L."/>
            <person name="Rohde M."/>
            <person name="Galperin M.Y."/>
            <person name="Jogler C."/>
        </authorList>
    </citation>
    <scope>NUCLEOTIDE SEQUENCE [LARGE SCALE GENOMIC DNA]</scope>
    <source>
        <strain evidence="2 3">SV_7m_r</strain>
    </source>
</reference>
<keyword evidence="1" id="KW-0812">Transmembrane</keyword>
<proteinExistence type="predicted"/>
<keyword evidence="3" id="KW-1185">Reference proteome</keyword>
<dbReference type="AlphaFoldDB" id="A0A517SVY4"/>
<keyword evidence="1" id="KW-1133">Transmembrane helix</keyword>
<feature type="transmembrane region" description="Helical" evidence="1">
    <location>
        <begin position="59"/>
        <end position="84"/>
    </location>
</feature>
<sequence length="132" mass="14405">MSERMARLGILAGVLLCVDTAMALMGSYEKAVWLFLPMMIGIPIMFLGVVGLNPHRRRVALTAMACVGVLGCVLGAVDLAAVFMDWRSSGAFNLHNARIVGLMVLICMVVSVAYQYRGLLRRFGRMRGQSPN</sequence>
<feature type="transmembrane region" description="Helical" evidence="1">
    <location>
        <begin position="96"/>
        <end position="116"/>
    </location>
</feature>